<name>A0A6L3WA08_9ACTN</name>
<dbReference type="Pfam" id="PF03551">
    <property type="entry name" value="PadR"/>
    <property type="match status" value="1"/>
</dbReference>
<evidence type="ECO:0000313" key="2">
    <source>
        <dbReference type="EMBL" id="KAB2390391.1"/>
    </source>
</evidence>
<accession>A0A6L3WA08</accession>
<proteinExistence type="predicted"/>
<dbReference type="InterPro" id="IPR036390">
    <property type="entry name" value="WH_DNA-bd_sf"/>
</dbReference>
<sequence length="196" mass="22712">MSLRHALLAMLDAGAMTGYELAKTFDQSANRVWHATHPQIYTELRKLEREKLVAAREEPRGPQGKATKRAYTLTEAGYEELSRWVSTVEEPTLPRDATYLKATYFEYASPDIVREQFATHLAYHTEQLRRWEWHVEQLRSRGTDLMQRRLAEAPESRHAAIVAYKVHVYEGMAERARAEVAWAERGLALVDRLEQD</sequence>
<dbReference type="InterPro" id="IPR005149">
    <property type="entry name" value="Tscrpt_reg_PadR_N"/>
</dbReference>
<dbReference type="InterPro" id="IPR036388">
    <property type="entry name" value="WH-like_DNA-bd_sf"/>
</dbReference>
<dbReference type="PANTHER" id="PTHR43252:SF2">
    <property type="entry name" value="TRANSCRIPTION REGULATOR, PADR-LIKE FAMILY"/>
    <property type="match status" value="1"/>
</dbReference>
<dbReference type="EMBL" id="WBMR01000001">
    <property type="protein sequence ID" value="KAB2390391.1"/>
    <property type="molecule type" value="Genomic_DNA"/>
</dbReference>
<dbReference type="Gene3D" id="1.10.10.10">
    <property type="entry name" value="Winged helix-like DNA-binding domain superfamily/Winged helix DNA-binding domain"/>
    <property type="match status" value="1"/>
</dbReference>
<dbReference type="AlphaFoldDB" id="A0A6L3WA08"/>
<dbReference type="RefSeq" id="WP_151537815.1">
    <property type="nucleotide sequence ID" value="NZ_WBMR01000001.1"/>
</dbReference>
<evidence type="ECO:0000313" key="3">
    <source>
        <dbReference type="Proteomes" id="UP000483004"/>
    </source>
</evidence>
<gene>
    <name evidence="2" type="ORF">F9B16_00725</name>
</gene>
<dbReference type="SUPFAM" id="SSF46785">
    <property type="entry name" value="Winged helix' DNA-binding domain"/>
    <property type="match status" value="1"/>
</dbReference>
<comment type="caution">
    <text evidence="2">The sequence shown here is derived from an EMBL/GenBank/DDBJ whole genome shotgun (WGS) entry which is preliminary data.</text>
</comment>
<dbReference type="PANTHER" id="PTHR43252">
    <property type="entry name" value="TRANSCRIPTIONAL REGULATOR YQJI"/>
    <property type="match status" value="1"/>
</dbReference>
<reference evidence="2 3" key="1">
    <citation type="submission" date="2019-09" db="EMBL/GenBank/DDBJ databases">
        <title>Actinomadura physcomitrii sp. nov., a novel actinomycete isolated from moss [Physcomitrium sphaericum (Ludw) Fuernr].</title>
        <authorList>
            <person name="Liu C."/>
            <person name="Zhuang X."/>
        </authorList>
    </citation>
    <scope>NUCLEOTIDE SEQUENCE [LARGE SCALE GENOMIC DNA]</scope>
    <source>
        <strain evidence="2 3">CYP1-1B</strain>
    </source>
</reference>
<organism evidence="2 3">
    <name type="scientific">Actinomadura montaniterrae</name>
    <dbReference type="NCBI Taxonomy" id="1803903"/>
    <lineage>
        <taxon>Bacteria</taxon>
        <taxon>Bacillati</taxon>
        <taxon>Actinomycetota</taxon>
        <taxon>Actinomycetes</taxon>
        <taxon>Streptosporangiales</taxon>
        <taxon>Thermomonosporaceae</taxon>
        <taxon>Actinomadura</taxon>
    </lineage>
</organism>
<protein>
    <submittedName>
        <fullName evidence="2">PadR family transcriptional regulator</fullName>
    </submittedName>
</protein>
<keyword evidence="3" id="KW-1185">Reference proteome</keyword>
<evidence type="ECO:0000259" key="1">
    <source>
        <dbReference type="Pfam" id="PF03551"/>
    </source>
</evidence>
<dbReference type="Proteomes" id="UP000483004">
    <property type="component" value="Unassembled WGS sequence"/>
</dbReference>
<feature type="domain" description="Transcription regulator PadR N-terminal" evidence="1">
    <location>
        <begin position="7"/>
        <end position="82"/>
    </location>
</feature>
<dbReference type="OrthoDB" id="3186544at2"/>